<comment type="caution">
    <text evidence="2">The sequence shown here is derived from an EMBL/GenBank/DDBJ whole genome shotgun (WGS) entry which is preliminary data.</text>
</comment>
<proteinExistence type="predicted"/>
<keyword evidence="1" id="KW-0812">Transmembrane</keyword>
<name>A0ABT4IDA4_9EURY</name>
<keyword evidence="1" id="KW-0472">Membrane</keyword>
<feature type="transmembrane region" description="Helical" evidence="1">
    <location>
        <begin position="20"/>
        <end position="39"/>
    </location>
</feature>
<gene>
    <name evidence="2" type="ORF">O0S10_00595</name>
</gene>
<accession>A0ABT4IDA4</accession>
<evidence type="ECO:0000313" key="3">
    <source>
        <dbReference type="Proteomes" id="UP001141422"/>
    </source>
</evidence>
<sequence>MKKQSILIDGELENFFSSEGILAIFVMMILMSIFVGVFLQ</sequence>
<evidence type="ECO:0008006" key="4">
    <source>
        <dbReference type="Google" id="ProtNLM"/>
    </source>
</evidence>
<organism evidence="2 3">
    <name type="scientific">Methanocorpusculum petauri</name>
    <dbReference type="NCBI Taxonomy" id="3002863"/>
    <lineage>
        <taxon>Archaea</taxon>
        <taxon>Methanobacteriati</taxon>
        <taxon>Methanobacteriota</taxon>
        <taxon>Stenosarchaea group</taxon>
        <taxon>Methanomicrobia</taxon>
        <taxon>Methanomicrobiales</taxon>
        <taxon>Methanocorpusculaceae</taxon>
        <taxon>Methanocorpusculum</taxon>
    </lineage>
</organism>
<keyword evidence="3" id="KW-1185">Reference proteome</keyword>
<keyword evidence="1" id="KW-1133">Transmembrane helix</keyword>
<reference evidence="2" key="1">
    <citation type="submission" date="2022-12" db="EMBL/GenBank/DDBJ databases">
        <title>Isolation and characterisation of novel Methanocorpusculum spp. from native Australian herbivores indicates the genus is ancestrally host-associated.</title>
        <authorList>
            <person name="Volmer J.G."/>
            <person name="Soo R.M."/>
            <person name="Evans P.N."/>
            <person name="Hoedt E.C."/>
            <person name="Astorga Alsina A.L."/>
            <person name="Woodcroft B.J."/>
            <person name="Tyson G.W."/>
            <person name="Hugenholtz P."/>
            <person name="Morrison M."/>
        </authorList>
    </citation>
    <scope>NUCLEOTIDE SEQUENCE</scope>
    <source>
        <strain evidence="2">MG</strain>
    </source>
</reference>
<protein>
    <recommendedName>
        <fullName evidence="4">DUF3149 domain-containing protein</fullName>
    </recommendedName>
</protein>
<dbReference type="RefSeq" id="WP_268923943.1">
    <property type="nucleotide sequence ID" value="NZ_JAPTGB010000001.1"/>
</dbReference>
<evidence type="ECO:0000313" key="2">
    <source>
        <dbReference type="EMBL" id="MCZ0859721.1"/>
    </source>
</evidence>
<evidence type="ECO:0000256" key="1">
    <source>
        <dbReference type="SAM" id="Phobius"/>
    </source>
</evidence>
<dbReference type="EMBL" id="JAPTGB010000001">
    <property type="protein sequence ID" value="MCZ0859721.1"/>
    <property type="molecule type" value="Genomic_DNA"/>
</dbReference>
<dbReference type="Proteomes" id="UP001141422">
    <property type="component" value="Unassembled WGS sequence"/>
</dbReference>